<dbReference type="InterPro" id="IPR045247">
    <property type="entry name" value="Oye-like"/>
</dbReference>
<name>A0ABT3P026_9PROT</name>
<dbReference type="CDD" id="cd02933">
    <property type="entry name" value="OYE_like_FMN"/>
    <property type="match status" value="1"/>
</dbReference>
<comment type="caution">
    <text evidence="2">The sequence shown here is derived from an EMBL/GenBank/DDBJ whole genome shotgun (WGS) entry which is preliminary data.</text>
</comment>
<sequence length="350" mass="37024">MTSLFTPIRLGALDLPHRVVMAPMTRNRSPGGAPNALNAEYYAQRASAGLIITEGTTPDPSGHGYIDIPGLYDARTQEGWRGVAKAVKARGGHIFVQLMHAGRISHPDFLNGEAPVAPSAVQAPGEIFTHEGPKPHGMPRALEAQEIEALVGSFGRAATLAVEAGIDGVEVHGANGYLPAQFLAPNVNRREDEWGGTIEKRARFLLAATDAAIAAVGGDRVGVRLSPGVTFNDIQDPEAEATHAHVIAELAKRPIAYLHVVDARPGWDVAGQVRRLFPGTLILNGGYDRARAEADLAAGKAEMISFGAPFIANPDLPARLREGAALNQPDKSTFYGGDARGYTDYPALAA</sequence>
<dbReference type="InterPro" id="IPR001155">
    <property type="entry name" value="OxRdtase_FMN_N"/>
</dbReference>
<gene>
    <name evidence="2" type="ORF">OF850_19310</name>
</gene>
<dbReference type="Pfam" id="PF00724">
    <property type="entry name" value="Oxidored_FMN"/>
    <property type="match status" value="1"/>
</dbReference>
<proteinExistence type="predicted"/>
<dbReference type="SUPFAM" id="SSF51395">
    <property type="entry name" value="FMN-linked oxidoreductases"/>
    <property type="match status" value="1"/>
</dbReference>
<evidence type="ECO:0000313" key="2">
    <source>
        <dbReference type="EMBL" id="MCW8087760.1"/>
    </source>
</evidence>
<dbReference type="Gene3D" id="3.20.20.70">
    <property type="entry name" value="Aldolase class I"/>
    <property type="match status" value="1"/>
</dbReference>
<dbReference type="Proteomes" id="UP001526430">
    <property type="component" value="Unassembled WGS sequence"/>
</dbReference>
<evidence type="ECO:0000259" key="1">
    <source>
        <dbReference type="Pfam" id="PF00724"/>
    </source>
</evidence>
<dbReference type="RefSeq" id="WP_301591966.1">
    <property type="nucleotide sequence ID" value="NZ_JAPFQI010000021.1"/>
</dbReference>
<dbReference type="InterPro" id="IPR013785">
    <property type="entry name" value="Aldolase_TIM"/>
</dbReference>
<organism evidence="2 3">
    <name type="scientific">Sabulicella glaciei</name>
    <dbReference type="NCBI Taxonomy" id="2984948"/>
    <lineage>
        <taxon>Bacteria</taxon>
        <taxon>Pseudomonadati</taxon>
        <taxon>Pseudomonadota</taxon>
        <taxon>Alphaproteobacteria</taxon>
        <taxon>Acetobacterales</taxon>
        <taxon>Acetobacteraceae</taxon>
        <taxon>Sabulicella</taxon>
    </lineage>
</organism>
<keyword evidence="3" id="KW-1185">Reference proteome</keyword>
<dbReference type="PANTHER" id="PTHR22893:SF91">
    <property type="entry name" value="NADPH DEHYDROGENASE 2-RELATED"/>
    <property type="match status" value="1"/>
</dbReference>
<dbReference type="EMBL" id="JAPFQI010000021">
    <property type="protein sequence ID" value="MCW8087760.1"/>
    <property type="molecule type" value="Genomic_DNA"/>
</dbReference>
<accession>A0ABT3P026</accession>
<reference evidence="2 3" key="1">
    <citation type="submission" date="2022-10" db="EMBL/GenBank/DDBJ databases">
        <title>Roseococcus glaciei nov., sp. nov., isolated from glacier.</title>
        <authorList>
            <person name="Liu Q."/>
            <person name="Xin Y.-H."/>
        </authorList>
    </citation>
    <scope>NUCLEOTIDE SEQUENCE [LARGE SCALE GENOMIC DNA]</scope>
    <source>
        <strain evidence="2 3">MDT2-1-1</strain>
    </source>
</reference>
<evidence type="ECO:0000313" key="3">
    <source>
        <dbReference type="Proteomes" id="UP001526430"/>
    </source>
</evidence>
<feature type="domain" description="NADH:flavin oxidoreductase/NADH oxidase N-terminal" evidence="1">
    <location>
        <begin position="3"/>
        <end position="326"/>
    </location>
</feature>
<dbReference type="PANTHER" id="PTHR22893">
    <property type="entry name" value="NADH OXIDOREDUCTASE-RELATED"/>
    <property type="match status" value="1"/>
</dbReference>
<protein>
    <submittedName>
        <fullName evidence="2">Alkene reductase</fullName>
    </submittedName>
</protein>